<dbReference type="Pfam" id="PF00571">
    <property type="entry name" value="CBS"/>
    <property type="match status" value="2"/>
</dbReference>
<dbReference type="RefSeq" id="WP_237054987.1">
    <property type="nucleotide sequence ID" value="NZ_JAKJPO010000007.1"/>
</dbReference>
<proteinExistence type="predicted"/>
<keyword evidence="5" id="KW-1185">Reference proteome</keyword>
<evidence type="ECO:0000259" key="3">
    <source>
        <dbReference type="PROSITE" id="PS51371"/>
    </source>
</evidence>
<dbReference type="EMBL" id="JAKJPO010000007">
    <property type="protein sequence ID" value="MCF7222402.1"/>
    <property type="molecule type" value="Genomic_DNA"/>
</dbReference>
<evidence type="ECO:0000256" key="2">
    <source>
        <dbReference type="PROSITE-ProRule" id="PRU00703"/>
    </source>
</evidence>
<dbReference type="PROSITE" id="PS51371">
    <property type="entry name" value="CBS"/>
    <property type="match status" value="2"/>
</dbReference>
<dbReference type="PANTHER" id="PTHR43080:SF2">
    <property type="entry name" value="CBS DOMAIN-CONTAINING PROTEIN"/>
    <property type="match status" value="1"/>
</dbReference>
<dbReference type="Proteomes" id="UP001430796">
    <property type="component" value="Unassembled WGS sequence"/>
</dbReference>
<evidence type="ECO:0000313" key="4">
    <source>
        <dbReference type="EMBL" id="MCF7222402.1"/>
    </source>
</evidence>
<organism evidence="4 5">
    <name type="scientific">Marilutibacter chinensis</name>
    <dbReference type="NCBI Taxonomy" id="2912247"/>
    <lineage>
        <taxon>Bacteria</taxon>
        <taxon>Pseudomonadati</taxon>
        <taxon>Pseudomonadota</taxon>
        <taxon>Gammaproteobacteria</taxon>
        <taxon>Lysobacterales</taxon>
        <taxon>Lysobacteraceae</taxon>
        <taxon>Marilutibacter</taxon>
    </lineage>
</organism>
<dbReference type="SUPFAM" id="SSF54631">
    <property type="entry name" value="CBS-domain pair"/>
    <property type="match status" value="1"/>
</dbReference>
<dbReference type="PANTHER" id="PTHR43080">
    <property type="entry name" value="CBS DOMAIN-CONTAINING PROTEIN CBSX3, MITOCHONDRIAL"/>
    <property type="match status" value="1"/>
</dbReference>
<gene>
    <name evidence="4" type="ORF">L3V18_11480</name>
</gene>
<sequence length="137" mass="14823">MKVNEMMSRDVCVVGPDESLKNAATLMAENDIGSLPVGEGDRLVGFLTDRDIVVRALARGVGPDAKVREVMSADVKYCYDDEDVEHVANNMADLEVRRLPVVDRDKRLVGVVSLGNFAQSGDRSAAQDLLRGVAAPH</sequence>
<evidence type="ECO:0000313" key="5">
    <source>
        <dbReference type="Proteomes" id="UP001430796"/>
    </source>
</evidence>
<feature type="domain" description="CBS" evidence="3">
    <location>
        <begin position="71"/>
        <end position="129"/>
    </location>
</feature>
<reference evidence="4 5" key="2">
    <citation type="submission" date="2022-01" db="EMBL/GenBank/DDBJ databases">
        <title>Lysobacter chinensis sp. nov., a bacterium isolated from cow dung compost.</title>
        <authorList>
            <person name="Liu Y."/>
        </authorList>
    </citation>
    <scope>NUCLEOTIDE SEQUENCE [LARGE SCALE GENOMIC DNA]</scope>
    <source>
        <strain evidence="4 5">TLK-CK17</strain>
    </source>
</reference>
<dbReference type="CDD" id="cd04622">
    <property type="entry name" value="CBS_pair_HRP1_like"/>
    <property type="match status" value="1"/>
</dbReference>
<dbReference type="InterPro" id="IPR051257">
    <property type="entry name" value="Diverse_CBS-Domain"/>
</dbReference>
<protein>
    <submittedName>
        <fullName evidence="4">CBS domain-containing protein</fullName>
    </submittedName>
</protein>
<dbReference type="InterPro" id="IPR000644">
    <property type="entry name" value="CBS_dom"/>
</dbReference>
<feature type="domain" description="CBS" evidence="3">
    <location>
        <begin position="7"/>
        <end position="65"/>
    </location>
</feature>
<evidence type="ECO:0000256" key="1">
    <source>
        <dbReference type="ARBA" id="ARBA00023122"/>
    </source>
</evidence>
<dbReference type="Gene3D" id="3.10.580.10">
    <property type="entry name" value="CBS-domain"/>
    <property type="match status" value="1"/>
</dbReference>
<name>A0ABS9HVK0_9GAMM</name>
<comment type="caution">
    <text evidence="4">The sequence shown here is derived from an EMBL/GenBank/DDBJ whole genome shotgun (WGS) entry which is preliminary data.</text>
</comment>
<dbReference type="SMART" id="SM00116">
    <property type="entry name" value="CBS"/>
    <property type="match status" value="2"/>
</dbReference>
<accession>A0ABS9HVK0</accession>
<dbReference type="InterPro" id="IPR046342">
    <property type="entry name" value="CBS_dom_sf"/>
</dbReference>
<keyword evidence="1 2" id="KW-0129">CBS domain</keyword>
<reference evidence="5" key="1">
    <citation type="submission" date="2022-01" db="EMBL/GenBank/DDBJ databases">
        <title>Lysobacter chinensis sp. nov., a bacterium isolated from cow dung compost.</title>
        <authorList>
            <person name="Zhou L.Y."/>
        </authorList>
    </citation>
    <scope>NUCLEOTIDE SEQUENCE [LARGE SCALE GENOMIC DNA]</scope>
    <source>
        <strain evidence="5">TLK-CK17</strain>
    </source>
</reference>